<sequence length="405" mass="44690">MKKLYWKSCELDWRVDLFIAMIAALGLVCIQHFKVFVPAPHYEEKLAAANLMKKGMNVIDHYRKAHIDDKYADNEHAGHDPVKIAGDTDDKKPKMESGLLGIPFSPITSIISPREYKQITINPNWAAVMVDFYREADLEKGDTIAAGFSGSFPALNFATLAAAEVMGLRVIAINSVAASGYGGNIPEFSWPDINRVLNEEGILSTHSVAASMGAGQDIGLGVQDVGRNIEKDGIQIIKDIIGRNHLEFIYEVDSQRNIERRMGIYEKYAGDNDIEAYVNVGGGIISVGGLRNSRKIFKPGLNVLAKPDVDFDSIMVRFAERAVPVIHIRHIRELCKSANMPCELHEIPPPGEGIIFGAHEYNYVLTVAVLIGICLLLLVLIKTEYANIIFLSNKSKSTLPAEPMV</sequence>
<reference evidence="2" key="1">
    <citation type="submission" date="2019-02" db="EMBL/GenBank/DDBJ databases">
        <authorList>
            <person name="Gruber-Vodicka R. H."/>
            <person name="Seah K. B. B."/>
        </authorList>
    </citation>
    <scope>NUCLEOTIDE SEQUENCE</scope>
    <source>
        <strain evidence="2">BECK_BZ164</strain>
    </source>
</reference>
<feature type="transmembrane region" description="Helical" evidence="1">
    <location>
        <begin position="12"/>
        <end position="33"/>
    </location>
</feature>
<dbReference type="AlphaFoldDB" id="A0A450WVM2"/>
<dbReference type="EMBL" id="CAADFL010000755">
    <property type="protein sequence ID" value="VFK21077.1"/>
    <property type="molecule type" value="Genomic_DNA"/>
</dbReference>
<keyword evidence="1" id="KW-0812">Transmembrane</keyword>
<protein>
    <submittedName>
        <fullName evidence="2">Poly-gamma-glutamate system protein</fullName>
    </submittedName>
</protein>
<evidence type="ECO:0000256" key="1">
    <source>
        <dbReference type="SAM" id="Phobius"/>
    </source>
</evidence>
<organism evidence="2">
    <name type="scientific">Candidatus Kentrum sp. FM</name>
    <dbReference type="NCBI Taxonomy" id="2126340"/>
    <lineage>
        <taxon>Bacteria</taxon>
        <taxon>Pseudomonadati</taxon>
        <taxon>Pseudomonadota</taxon>
        <taxon>Gammaproteobacteria</taxon>
        <taxon>Candidatus Kentrum</taxon>
    </lineage>
</organism>
<gene>
    <name evidence="2" type="ORF">BECKFM1743B_GA0114221_107551</name>
</gene>
<feature type="transmembrane region" description="Helical" evidence="1">
    <location>
        <begin position="361"/>
        <end position="381"/>
    </location>
</feature>
<proteinExistence type="predicted"/>
<evidence type="ECO:0000313" key="2">
    <source>
        <dbReference type="EMBL" id="VFK21077.1"/>
    </source>
</evidence>
<keyword evidence="1" id="KW-0472">Membrane</keyword>
<dbReference type="NCBIfam" id="TIGR04332">
    <property type="entry name" value="gamma_Glu_sys"/>
    <property type="match status" value="1"/>
</dbReference>
<keyword evidence="1" id="KW-1133">Transmembrane helix</keyword>
<accession>A0A450WVM2</accession>
<name>A0A450WVM2_9GAMM</name>
<dbReference type="InterPro" id="IPR027602">
    <property type="entry name" value="PGA_system"/>
</dbReference>